<evidence type="ECO:0000313" key="3">
    <source>
        <dbReference type="Proteomes" id="UP001055200"/>
    </source>
</evidence>
<accession>A0ABY3TX02</accession>
<reference evidence="2" key="1">
    <citation type="submission" date="2022-08" db="EMBL/GenBank/DDBJ databases">
        <title>Complete genome sequence of 14 non-tuberculosis mycobacteria type-strains.</title>
        <authorList>
            <person name="Igarashi Y."/>
            <person name="Osugi A."/>
            <person name="Mitarai S."/>
        </authorList>
    </citation>
    <scope>NUCLEOTIDE SEQUENCE</scope>
    <source>
        <strain evidence="2">DSM 45575</strain>
    </source>
</reference>
<dbReference type="SUPFAM" id="SSF52540">
    <property type="entry name" value="P-loop containing nucleoside triphosphate hydrolases"/>
    <property type="match status" value="1"/>
</dbReference>
<feature type="compositionally biased region" description="Polar residues" evidence="1">
    <location>
        <begin position="32"/>
        <end position="44"/>
    </location>
</feature>
<dbReference type="Gene3D" id="3.40.50.300">
    <property type="entry name" value="P-loop containing nucleotide triphosphate hydrolases"/>
    <property type="match status" value="2"/>
</dbReference>
<dbReference type="RefSeq" id="WP_240170533.1">
    <property type="nucleotide sequence ID" value="NZ_CP092365.1"/>
</dbReference>
<evidence type="ECO:0000256" key="1">
    <source>
        <dbReference type="SAM" id="MobiDB-lite"/>
    </source>
</evidence>
<keyword evidence="3" id="KW-1185">Reference proteome</keyword>
<dbReference type="InterPro" id="IPR027417">
    <property type="entry name" value="P-loop_NTPase"/>
</dbReference>
<dbReference type="PANTHER" id="PTHR11070">
    <property type="entry name" value="UVRD / RECB / PCRA DNA HELICASE FAMILY MEMBER"/>
    <property type="match status" value="1"/>
</dbReference>
<dbReference type="EMBL" id="CP092365">
    <property type="protein sequence ID" value="ULN52259.1"/>
    <property type="molecule type" value="Genomic_DNA"/>
</dbReference>
<dbReference type="Proteomes" id="UP001055200">
    <property type="component" value="Chromosome"/>
</dbReference>
<protein>
    <submittedName>
        <fullName evidence="2">AAA family ATPase</fullName>
    </submittedName>
</protein>
<name>A0ABY3TX02_9MYCO</name>
<organism evidence="2 3">
    <name type="scientific">Mycolicibacillus parakoreensis</name>
    <dbReference type="NCBI Taxonomy" id="1069221"/>
    <lineage>
        <taxon>Bacteria</taxon>
        <taxon>Bacillati</taxon>
        <taxon>Actinomycetota</taxon>
        <taxon>Actinomycetes</taxon>
        <taxon>Mycobacteriales</taxon>
        <taxon>Mycobacteriaceae</taxon>
        <taxon>Mycolicibacillus</taxon>
    </lineage>
</organism>
<dbReference type="InterPro" id="IPR000212">
    <property type="entry name" value="DNA_helicase_UvrD/REP"/>
</dbReference>
<feature type="region of interest" description="Disordered" evidence="1">
    <location>
        <begin position="24"/>
        <end position="46"/>
    </location>
</feature>
<evidence type="ECO:0000313" key="2">
    <source>
        <dbReference type="EMBL" id="ULN52259.1"/>
    </source>
</evidence>
<gene>
    <name evidence="2" type="ORF">MIU77_15610</name>
</gene>
<proteinExistence type="predicted"/>
<feature type="region of interest" description="Disordered" evidence="1">
    <location>
        <begin position="144"/>
        <end position="188"/>
    </location>
</feature>
<dbReference type="PANTHER" id="PTHR11070:SF2">
    <property type="entry name" value="ATP-DEPENDENT DNA HELICASE SRS2"/>
    <property type="match status" value="1"/>
</dbReference>
<sequence length="643" mass="70695">MSTTAHKDLELEDERTAEKQYANAMQEKTKRSSAYQGPRNSLWTGTGVPTRREVKSGELAGRVALVGPDEWVLEGQSDFYIGEHHAELDGTQVFSWTAPIACTFFRGKDHHKLCDDVAVIRTFVHRNGKLVDLSDEVVRSDAPDRPFAKRGLTIPAPPSMPKPPVRDVPKPAAPAADAPADEVHDHDHAPSGIRAEEALRAQLQAPRTKGLSSVLATLQPDQYDLVTVAAQDSMIIEGKPGTGKTIIAAHRAAYLVNEDTPAEKKLDGNLLLIGPTPGYSKHVIDVINRLAPGSNQIRVLSLPELWQHILGLDFQPVGDISSTSRDVDWKLVRFLRTAIRRVRTSSGGAALSPEQVYEYMRTNSEAVARDPEWSEYLSGLPEYKHALMMRAHSPLLAYIQWEVSPPADLAGITHIVIDEAQDVTPLGWLLLDEINVADTWTVLGDLNQRRSNHTPTNWPEILDLIAIAEDTPVRQLAMGYRSTRPILEFATRLLPAGERAITAFQQDGSVPTVVKVRLAELGDATVDQVERLLNAYPLGTVAVIGPDTGVARRTLRARGWVGSMHDSSPWERDGREVTVLDPDSARGIEFDAVVVVEPAAFRQNRGHQGPLYTALTRANRELVVVHSRALPTALGRKHAALSR</sequence>